<evidence type="ECO:0000313" key="2">
    <source>
        <dbReference type="EMBL" id="ROR32448.1"/>
    </source>
</evidence>
<dbReference type="Pfam" id="PF03781">
    <property type="entry name" value="FGE-sulfatase"/>
    <property type="match status" value="1"/>
</dbReference>
<name>A0A3N1Y1R5_9GAMM</name>
<dbReference type="InterPro" id="IPR005532">
    <property type="entry name" value="SUMF_dom"/>
</dbReference>
<reference evidence="2 3" key="1">
    <citation type="submission" date="2018-11" db="EMBL/GenBank/DDBJ databases">
        <title>Genomic Encyclopedia of Type Strains, Phase IV (KMG-IV): sequencing the most valuable type-strain genomes for metagenomic binning, comparative biology and taxonomic classification.</title>
        <authorList>
            <person name="Goeker M."/>
        </authorList>
    </citation>
    <scope>NUCLEOTIDE SEQUENCE [LARGE SCALE GENOMIC DNA]</scope>
    <source>
        <strain evidence="2 3">DSM 100275</strain>
    </source>
</reference>
<organism evidence="2 3">
    <name type="scientific">Inmirania thermothiophila</name>
    <dbReference type="NCBI Taxonomy" id="1750597"/>
    <lineage>
        <taxon>Bacteria</taxon>
        <taxon>Pseudomonadati</taxon>
        <taxon>Pseudomonadota</taxon>
        <taxon>Gammaproteobacteria</taxon>
        <taxon>Chromatiales</taxon>
        <taxon>Ectothiorhodospiraceae</taxon>
        <taxon>Inmirania</taxon>
    </lineage>
</organism>
<comment type="caution">
    <text evidence="2">The sequence shown here is derived from an EMBL/GenBank/DDBJ whole genome shotgun (WGS) entry which is preliminary data.</text>
</comment>
<gene>
    <name evidence="2" type="ORF">EDC57_1649</name>
</gene>
<dbReference type="InterPro" id="IPR051043">
    <property type="entry name" value="Sulfatase_Mod_Factor_Kinase"/>
</dbReference>
<accession>A0A3N1Y1R5</accession>
<dbReference type="EMBL" id="RJVI01000002">
    <property type="protein sequence ID" value="ROR32448.1"/>
    <property type="molecule type" value="Genomic_DNA"/>
</dbReference>
<keyword evidence="3" id="KW-1185">Reference proteome</keyword>
<proteinExistence type="predicted"/>
<dbReference type="InterPro" id="IPR016187">
    <property type="entry name" value="CTDL_fold"/>
</dbReference>
<dbReference type="SUPFAM" id="SSF56436">
    <property type="entry name" value="C-type lectin-like"/>
    <property type="match status" value="1"/>
</dbReference>
<sequence>MGSTQEERALAYALDLARGSTAARDYAWFENETRRRVHLAAFRIDRTPVTQADYARFVAATGHPVPTVRAAEWQGYGLVHPYATALRFVWRDGRPPPGRADHPVVLVTHADAVAYCRWRGARLPTEAEWEKAARGTDGRYWPWGNRFDPVRLNSRDAGPFETEPVGSRPAGASPWGVLDMAGQVFEWTATPCPDRDGAWIVKGGSWDDFPGVTRGAARHCRPAGLKHVLIGFRCAADATPRP</sequence>
<evidence type="ECO:0000313" key="3">
    <source>
        <dbReference type="Proteomes" id="UP000276634"/>
    </source>
</evidence>
<dbReference type="InterPro" id="IPR042095">
    <property type="entry name" value="SUMF_sf"/>
</dbReference>
<dbReference type="PANTHER" id="PTHR23150:SF19">
    <property type="entry name" value="FORMYLGLYCINE-GENERATING ENZYME"/>
    <property type="match status" value="1"/>
</dbReference>
<evidence type="ECO:0000259" key="1">
    <source>
        <dbReference type="Pfam" id="PF03781"/>
    </source>
</evidence>
<dbReference type="GO" id="GO:0120147">
    <property type="term" value="F:formylglycine-generating oxidase activity"/>
    <property type="evidence" value="ECO:0007669"/>
    <property type="project" value="TreeGrafter"/>
</dbReference>
<dbReference type="PANTHER" id="PTHR23150">
    <property type="entry name" value="SULFATASE MODIFYING FACTOR 1, 2"/>
    <property type="match status" value="1"/>
</dbReference>
<dbReference type="Proteomes" id="UP000276634">
    <property type="component" value="Unassembled WGS sequence"/>
</dbReference>
<protein>
    <submittedName>
        <fullName evidence="2">Formylglycine-generating enzyme required for sulfatase activity</fullName>
    </submittedName>
</protein>
<dbReference type="Gene3D" id="3.90.1580.10">
    <property type="entry name" value="paralog of FGE (formylglycine-generating enzyme)"/>
    <property type="match status" value="1"/>
</dbReference>
<dbReference type="AlphaFoldDB" id="A0A3N1Y1R5"/>
<feature type="domain" description="Sulfatase-modifying factor enzyme-like" evidence="1">
    <location>
        <begin position="23"/>
        <end position="235"/>
    </location>
</feature>